<gene>
    <name evidence="1" type="ORF">M9H77_05764</name>
</gene>
<sequence length="357" mass="38858">MDWVRGETLGRGSFGTVNLAIPRVKTSASSGTSTPQLMAVKSCCASNFASLINEKSILDEFRDCPEIIQCYGDSYSYDNGEKLYNVFLEYASGGSLSDKLKNSSDRGLPEIQISNYTKGILRGLNRIHKKGFVHCDMKLQNILLSQDGAVKIADFGLAKRIGQASIGFELRGTPLYMSPEMVAGGNQGTPADIWAVGCLVAEMATGAPVWRSTDMAALLMKIGIGDEVPEIPANFSAEGKDFLGKCFIKDPTRRWTAKMLLDHPFLASCQDEDDDIPPPLKDAQVEGPSTSPRSAFDFPDWTSQQSSSLTFSITSTAESSSWFPGGSGSKFGAERVRELVSDQQPDWSVSDDWVTIR</sequence>
<name>A0ACC0CIC3_CATRO</name>
<protein>
    <submittedName>
        <fullName evidence="1">Uncharacterized protein</fullName>
    </submittedName>
</protein>
<dbReference type="EMBL" id="CM044701">
    <property type="protein sequence ID" value="KAI5684536.1"/>
    <property type="molecule type" value="Genomic_DNA"/>
</dbReference>
<evidence type="ECO:0000313" key="1">
    <source>
        <dbReference type="EMBL" id="KAI5684536.1"/>
    </source>
</evidence>
<proteinExistence type="predicted"/>
<reference evidence="2" key="1">
    <citation type="journal article" date="2023" name="Nat. Plants">
        <title>Single-cell RNA sequencing provides a high-resolution roadmap for understanding the multicellular compartmentation of specialized metabolism.</title>
        <authorList>
            <person name="Sun S."/>
            <person name="Shen X."/>
            <person name="Li Y."/>
            <person name="Li Y."/>
            <person name="Wang S."/>
            <person name="Li R."/>
            <person name="Zhang H."/>
            <person name="Shen G."/>
            <person name="Guo B."/>
            <person name="Wei J."/>
            <person name="Xu J."/>
            <person name="St-Pierre B."/>
            <person name="Chen S."/>
            <person name="Sun C."/>
        </authorList>
    </citation>
    <scope>NUCLEOTIDE SEQUENCE [LARGE SCALE GENOMIC DNA]</scope>
</reference>
<keyword evidence="2" id="KW-1185">Reference proteome</keyword>
<dbReference type="Proteomes" id="UP001060085">
    <property type="component" value="Linkage Group LG01"/>
</dbReference>
<evidence type="ECO:0000313" key="2">
    <source>
        <dbReference type="Proteomes" id="UP001060085"/>
    </source>
</evidence>
<comment type="caution">
    <text evidence="1">The sequence shown here is derived from an EMBL/GenBank/DDBJ whole genome shotgun (WGS) entry which is preliminary data.</text>
</comment>
<accession>A0ACC0CIC3</accession>
<organism evidence="1 2">
    <name type="scientific">Catharanthus roseus</name>
    <name type="common">Madagascar periwinkle</name>
    <name type="synonym">Vinca rosea</name>
    <dbReference type="NCBI Taxonomy" id="4058"/>
    <lineage>
        <taxon>Eukaryota</taxon>
        <taxon>Viridiplantae</taxon>
        <taxon>Streptophyta</taxon>
        <taxon>Embryophyta</taxon>
        <taxon>Tracheophyta</taxon>
        <taxon>Spermatophyta</taxon>
        <taxon>Magnoliopsida</taxon>
        <taxon>eudicotyledons</taxon>
        <taxon>Gunneridae</taxon>
        <taxon>Pentapetalae</taxon>
        <taxon>asterids</taxon>
        <taxon>lamiids</taxon>
        <taxon>Gentianales</taxon>
        <taxon>Apocynaceae</taxon>
        <taxon>Rauvolfioideae</taxon>
        <taxon>Vinceae</taxon>
        <taxon>Catharanthinae</taxon>
        <taxon>Catharanthus</taxon>
    </lineage>
</organism>